<dbReference type="AlphaFoldDB" id="A0A939JVN3"/>
<evidence type="ECO:0000313" key="2">
    <source>
        <dbReference type="Proteomes" id="UP000664122"/>
    </source>
</evidence>
<dbReference type="EMBL" id="JAFMPP010000003">
    <property type="protein sequence ID" value="MBO0662152.1"/>
    <property type="molecule type" value="Genomic_DNA"/>
</dbReference>
<name>A0A939JVN3_9HYPH</name>
<dbReference type="Proteomes" id="UP000664122">
    <property type="component" value="Unassembled WGS sequence"/>
</dbReference>
<sequence length="308" mass="32815">MKRHYRKLAVLSKIESTYGQDASPTGKANAMLMSDVQFTPMQGEEVSRDLLLPYLGHQGVELAGVYAKLTGSIEIAGVGTAGKAPAYGPLPRACGLAETLTADTSAAYAPVSSNFEAATTYFNADGVNHVLLGVRGSFKADLAPKKIPKFHFDLMGLYGTVSDTALPTVDQSAFIRPLIVDTANTTVSLHGWSAIAESLEIDLGNKVEARFLIGEESMQITERNAVGTAVVEAQPLSVINWFDIAEKRTRGALSVVHGTTAGNIVEFAAKQVEIGRPTQGKTQDILNYSLPLMLCANAGNDDLTITVR</sequence>
<reference evidence="1" key="1">
    <citation type="submission" date="2021-03" db="EMBL/GenBank/DDBJ databases">
        <title>Whole genome sequence of Jiella sp. CQZ9-1.</title>
        <authorList>
            <person name="Tuo L."/>
        </authorList>
    </citation>
    <scope>NUCLEOTIDE SEQUENCE</scope>
    <source>
        <strain evidence="1">CQZ9-1</strain>
    </source>
</reference>
<comment type="caution">
    <text evidence="1">The sequence shown here is derived from an EMBL/GenBank/DDBJ whole genome shotgun (WGS) entry which is preliminary data.</text>
</comment>
<keyword evidence="2" id="KW-1185">Reference proteome</keyword>
<dbReference type="RefSeq" id="WP_207256896.1">
    <property type="nucleotide sequence ID" value="NZ_JAFMPP010000003.1"/>
</dbReference>
<evidence type="ECO:0000313" key="1">
    <source>
        <dbReference type="EMBL" id="MBO0662152.1"/>
    </source>
</evidence>
<dbReference type="InterPro" id="IPR044000">
    <property type="entry name" value="Phage_tube_2"/>
</dbReference>
<protein>
    <submittedName>
        <fullName evidence="1">Uncharacterized protein</fullName>
    </submittedName>
</protein>
<gene>
    <name evidence="1" type="ORF">J1C48_06165</name>
</gene>
<dbReference type="Pfam" id="PF18906">
    <property type="entry name" value="Phage_tube_2"/>
    <property type="match status" value="1"/>
</dbReference>
<proteinExistence type="predicted"/>
<accession>A0A939JVN3</accession>
<organism evidence="1 2">
    <name type="scientific">Jiella flava</name>
    <dbReference type="NCBI Taxonomy" id="2816857"/>
    <lineage>
        <taxon>Bacteria</taxon>
        <taxon>Pseudomonadati</taxon>
        <taxon>Pseudomonadota</taxon>
        <taxon>Alphaproteobacteria</taxon>
        <taxon>Hyphomicrobiales</taxon>
        <taxon>Aurantimonadaceae</taxon>
        <taxon>Jiella</taxon>
    </lineage>
</organism>